<dbReference type="PROSITE" id="PS51910">
    <property type="entry name" value="GH18_2"/>
    <property type="match status" value="1"/>
</dbReference>
<dbReference type="EMBL" id="PNBA02000009">
    <property type="protein sequence ID" value="KAG6414184.1"/>
    <property type="molecule type" value="Genomic_DNA"/>
</dbReference>
<dbReference type="GO" id="GO:0006032">
    <property type="term" value="P:chitin catabolic process"/>
    <property type="evidence" value="ECO:0007669"/>
    <property type="project" value="TreeGrafter"/>
</dbReference>
<reference evidence="9" key="2">
    <citation type="submission" date="2020-08" db="EMBL/GenBank/DDBJ databases">
        <title>Plant Genome Project.</title>
        <authorList>
            <person name="Zhang R.-G."/>
        </authorList>
    </citation>
    <scope>NUCLEOTIDE SEQUENCE</scope>
    <source>
        <strain evidence="9">Huo1</strain>
        <tissue evidence="9">Leaf</tissue>
    </source>
</reference>
<dbReference type="GO" id="GO:0008061">
    <property type="term" value="F:chitin binding"/>
    <property type="evidence" value="ECO:0007669"/>
    <property type="project" value="InterPro"/>
</dbReference>
<dbReference type="InterPro" id="IPR011583">
    <property type="entry name" value="Chitinase_II/V-like_cat"/>
</dbReference>
<dbReference type="Gene3D" id="3.10.50.10">
    <property type="match status" value="1"/>
</dbReference>
<protein>
    <recommendedName>
        <fullName evidence="8">GH18 domain-containing protein</fullName>
    </recommendedName>
</protein>
<dbReference type="SUPFAM" id="SSF51445">
    <property type="entry name" value="(Trans)glycosidases"/>
    <property type="match status" value="1"/>
</dbReference>
<feature type="chain" id="PRO_5036460773" description="GH18 domain-containing protein" evidence="7">
    <location>
        <begin position="22"/>
        <end position="376"/>
    </location>
</feature>
<dbReference type="GO" id="GO:0005975">
    <property type="term" value="P:carbohydrate metabolic process"/>
    <property type="evidence" value="ECO:0007669"/>
    <property type="project" value="InterPro"/>
</dbReference>
<evidence type="ECO:0000256" key="3">
    <source>
        <dbReference type="ARBA" id="ARBA00022801"/>
    </source>
</evidence>
<dbReference type="InterPro" id="IPR029070">
    <property type="entry name" value="Chitinase_insertion_sf"/>
</dbReference>
<dbReference type="PANTHER" id="PTHR11177:SF368">
    <property type="entry name" value="GH18 DOMAIN-CONTAINING PROTEIN"/>
    <property type="match status" value="1"/>
</dbReference>
<reference evidence="9" key="1">
    <citation type="submission" date="2018-01" db="EMBL/GenBank/DDBJ databases">
        <authorList>
            <person name="Mao J.F."/>
        </authorList>
    </citation>
    <scope>NUCLEOTIDE SEQUENCE</scope>
    <source>
        <strain evidence="9">Huo1</strain>
        <tissue evidence="9">Leaf</tissue>
    </source>
</reference>
<dbReference type="GO" id="GO:0004568">
    <property type="term" value="F:chitinase activity"/>
    <property type="evidence" value="ECO:0007669"/>
    <property type="project" value="TreeGrafter"/>
</dbReference>
<comment type="similarity">
    <text evidence="1">Belongs to the glycosyl hydrolase 18 family. Chitinase class V subfamily.</text>
</comment>
<dbReference type="InterPro" id="IPR050314">
    <property type="entry name" value="Glycosyl_Hydrlase_18"/>
</dbReference>
<evidence type="ECO:0000256" key="6">
    <source>
        <dbReference type="RuleBase" id="RU000489"/>
    </source>
</evidence>
<feature type="domain" description="GH18" evidence="8">
    <location>
        <begin position="25"/>
        <end position="368"/>
    </location>
</feature>
<keyword evidence="3 6" id="KW-0378">Hydrolase</keyword>
<organism evidence="9">
    <name type="scientific">Salvia splendens</name>
    <name type="common">Scarlet sage</name>
    <dbReference type="NCBI Taxonomy" id="180675"/>
    <lineage>
        <taxon>Eukaryota</taxon>
        <taxon>Viridiplantae</taxon>
        <taxon>Streptophyta</taxon>
        <taxon>Embryophyta</taxon>
        <taxon>Tracheophyta</taxon>
        <taxon>Spermatophyta</taxon>
        <taxon>Magnoliopsida</taxon>
        <taxon>eudicotyledons</taxon>
        <taxon>Gunneridae</taxon>
        <taxon>Pentapetalae</taxon>
        <taxon>asterids</taxon>
        <taxon>lamiids</taxon>
        <taxon>Lamiales</taxon>
        <taxon>Lamiaceae</taxon>
        <taxon>Nepetoideae</taxon>
        <taxon>Mentheae</taxon>
        <taxon>Salviinae</taxon>
        <taxon>Salvia</taxon>
        <taxon>Salvia subgen. Calosphace</taxon>
        <taxon>core Calosphace</taxon>
    </lineage>
</organism>
<dbReference type="SUPFAM" id="SSF54556">
    <property type="entry name" value="Chitinase insertion domain"/>
    <property type="match status" value="1"/>
</dbReference>
<evidence type="ECO:0000313" key="9">
    <source>
        <dbReference type="EMBL" id="KAG6414184.1"/>
    </source>
</evidence>
<keyword evidence="4" id="KW-0325">Glycoprotein</keyword>
<keyword evidence="10" id="KW-1185">Reference proteome</keyword>
<evidence type="ECO:0000256" key="2">
    <source>
        <dbReference type="ARBA" id="ARBA00022729"/>
    </source>
</evidence>
<dbReference type="Gene3D" id="3.20.20.80">
    <property type="entry name" value="Glycosidases"/>
    <property type="match status" value="1"/>
</dbReference>
<evidence type="ECO:0000259" key="8">
    <source>
        <dbReference type="PROSITE" id="PS51910"/>
    </source>
</evidence>
<evidence type="ECO:0000256" key="4">
    <source>
        <dbReference type="ARBA" id="ARBA00023180"/>
    </source>
</evidence>
<dbReference type="InterPro" id="IPR017853">
    <property type="entry name" value="GH"/>
</dbReference>
<proteinExistence type="inferred from homology"/>
<comment type="caution">
    <text evidence="9">The sequence shown here is derived from an EMBL/GenBank/DDBJ whole genome shotgun (WGS) entry which is preliminary data.</text>
</comment>
<evidence type="ECO:0000313" key="10">
    <source>
        <dbReference type="Proteomes" id="UP000298416"/>
    </source>
</evidence>
<feature type="signal peptide" evidence="7">
    <location>
        <begin position="1"/>
        <end position="21"/>
    </location>
</feature>
<dbReference type="GO" id="GO:0005576">
    <property type="term" value="C:extracellular region"/>
    <property type="evidence" value="ECO:0007669"/>
    <property type="project" value="TreeGrafter"/>
</dbReference>
<evidence type="ECO:0000256" key="7">
    <source>
        <dbReference type="SAM" id="SignalP"/>
    </source>
</evidence>
<dbReference type="Pfam" id="PF00704">
    <property type="entry name" value="Glyco_hydro_18"/>
    <property type="match status" value="1"/>
</dbReference>
<evidence type="ECO:0000256" key="5">
    <source>
        <dbReference type="ARBA" id="ARBA00023295"/>
    </source>
</evidence>
<dbReference type="FunFam" id="3.10.50.10:FF:000003">
    <property type="entry name" value="Class V chitinase CHIT5b"/>
    <property type="match status" value="1"/>
</dbReference>
<dbReference type="CDD" id="cd02879">
    <property type="entry name" value="GH18_plant_chitinase_class_V"/>
    <property type="match status" value="1"/>
</dbReference>
<name>A0A8X8XJP2_SALSN</name>
<dbReference type="InterPro" id="IPR001579">
    <property type="entry name" value="Glyco_hydro_18_chit_AS"/>
</dbReference>
<evidence type="ECO:0000256" key="1">
    <source>
        <dbReference type="ARBA" id="ARBA00008682"/>
    </source>
</evidence>
<dbReference type="SMART" id="SM00636">
    <property type="entry name" value="Glyco_18"/>
    <property type="match status" value="1"/>
</dbReference>
<dbReference type="InterPro" id="IPR001223">
    <property type="entry name" value="Glyco_hydro18_cat"/>
</dbReference>
<dbReference type="Proteomes" id="UP000298416">
    <property type="component" value="Unassembled WGS sequence"/>
</dbReference>
<keyword evidence="5 6" id="KW-0326">Glycosidase</keyword>
<gene>
    <name evidence="9" type="ORF">SASPL_126902</name>
</gene>
<dbReference type="AlphaFoldDB" id="A0A8X8XJP2"/>
<sequence length="376" mass="40924">MGVSKILFLCIPLIIISSATTASSGIKAAYWPSSSALPPSAIPTSYFTHLFYAFLQLDPTTFQLLLTPPDHHLMPAFTSSVSPAKAILSIGGQAADSRIFSSMSRNPDNRAAFIQSSIRTARAYSFDGLDLDWEYPADPQQMADLASLYQEWREAVDQDSLASAKPPLLISSAVYFASSFFLPGDVPRTYSGDAIGLYVDFVSPMCYDYAGAWQPNFTGAHALLYDGSSNVSTSYGIATWKGSGVPAEKIVMGMPVYGRAWRLEDPRQHGIGAPAVGIWQEETLGVMNYSAIVEFNQEGNATVVFDNDSVSAYSYAGTDWVGYDDAISVEYKVKFAKAQGLGGYFFWALGFDSHWELAKAGTYPNPNTPTLFVFSK</sequence>
<keyword evidence="2 7" id="KW-0732">Signal</keyword>
<dbReference type="PROSITE" id="PS01095">
    <property type="entry name" value="GH18_1"/>
    <property type="match status" value="1"/>
</dbReference>
<accession>A0A8X8XJP2</accession>
<dbReference type="PANTHER" id="PTHR11177">
    <property type="entry name" value="CHITINASE"/>
    <property type="match status" value="1"/>
</dbReference>